<dbReference type="InterPro" id="IPR006442">
    <property type="entry name" value="Antitoxin_Phd/YefM"/>
</dbReference>
<dbReference type="Proteomes" id="UP000093044">
    <property type="component" value="Chromosome"/>
</dbReference>
<dbReference type="GeneID" id="83057035"/>
<name>A0A1B2I2Z1_9BACT</name>
<comment type="similarity">
    <text evidence="1 2">Belongs to the phD/YefM antitoxin family.</text>
</comment>
<proteinExistence type="inferred from homology"/>
<dbReference type="Pfam" id="PF02604">
    <property type="entry name" value="PhdYeFM_antitox"/>
    <property type="match status" value="1"/>
</dbReference>
<dbReference type="KEGG" id="cpor:BED41_04095"/>
<evidence type="ECO:0000313" key="4">
    <source>
        <dbReference type="Proteomes" id="UP000093044"/>
    </source>
</evidence>
<evidence type="ECO:0000313" key="3">
    <source>
        <dbReference type="EMBL" id="ANZ44340.1"/>
    </source>
</evidence>
<organism evidence="3 4">
    <name type="scientific">Cloacibacillus porcorum</name>
    <dbReference type="NCBI Taxonomy" id="1197717"/>
    <lineage>
        <taxon>Bacteria</taxon>
        <taxon>Thermotogati</taxon>
        <taxon>Synergistota</taxon>
        <taxon>Synergistia</taxon>
        <taxon>Synergistales</taxon>
        <taxon>Synergistaceae</taxon>
        <taxon>Cloacibacillus</taxon>
    </lineage>
</organism>
<dbReference type="RefSeq" id="WP_066743364.1">
    <property type="nucleotide sequence ID" value="NZ_CP016757.1"/>
</dbReference>
<dbReference type="STRING" id="1197717.BED41_04095"/>
<comment type="function">
    <text evidence="2">Antitoxin component of a type II toxin-antitoxin (TA) system.</text>
</comment>
<protein>
    <recommendedName>
        <fullName evidence="2">Antitoxin</fullName>
    </recommendedName>
</protein>
<dbReference type="EMBL" id="CP016757">
    <property type="protein sequence ID" value="ANZ44340.1"/>
    <property type="molecule type" value="Genomic_DNA"/>
</dbReference>
<gene>
    <name evidence="3" type="ORF">BED41_04095</name>
</gene>
<reference evidence="3" key="1">
    <citation type="submission" date="2016-08" db="EMBL/GenBank/DDBJ databases">
        <title>Complete genome of Cloacibacillus porcorum.</title>
        <authorList>
            <person name="Looft T."/>
            <person name="Bayles D.O."/>
            <person name="Alt D.P."/>
        </authorList>
    </citation>
    <scope>NUCLEOTIDE SEQUENCE [LARGE SCALE GENOMIC DNA]</scope>
    <source>
        <strain evidence="3">CL-84</strain>
    </source>
</reference>
<evidence type="ECO:0000256" key="1">
    <source>
        <dbReference type="ARBA" id="ARBA00009981"/>
    </source>
</evidence>
<dbReference type="InterPro" id="IPR036165">
    <property type="entry name" value="YefM-like_sf"/>
</dbReference>
<dbReference type="Gene3D" id="3.40.1620.10">
    <property type="entry name" value="YefM-like domain"/>
    <property type="match status" value="1"/>
</dbReference>
<dbReference type="AlphaFoldDB" id="A0A1B2I2Z1"/>
<accession>A0A1B2I2Z1</accession>
<dbReference type="SUPFAM" id="SSF143120">
    <property type="entry name" value="YefM-like"/>
    <property type="match status" value="1"/>
</dbReference>
<dbReference type="OrthoDB" id="9802003at2"/>
<keyword evidence="4" id="KW-1185">Reference proteome</keyword>
<sequence>MLNTNATTLRKNLFGILEQTIKYNEPVNVSTKDGNAVILSEDDYNSMMETLYLASIPGMREKIIDGLNTPIEECVPEDKVVW</sequence>
<evidence type="ECO:0000256" key="2">
    <source>
        <dbReference type="RuleBase" id="RU362080"/>
    </source>
</evidence>